<dbReference type="Proteomes" id="UP000600101">
    <property type="component" value="Unassembled WGS sequence"/>
</dbReference>
<name>A0A9X0QXV9_9PROT</name>
<feature type="signal peptide" evidence="1">
    <location>
        <begin position="1"/>
        <end position="20"/>
    </location>
</feature>
<accession>A0A9X0QXV9</accession>
<organism evidence="2 3">
    <name type="scientific">Siccirubricoccus deserti</name>
    <dbReference type="NCBI Taxonomy" id="2013562"/>
    <lineage>
        <taxon>Bacteria</taxon>
        <taxon>Pseudomonadati</taxon>
        <taxon>Pseudomonadota</taxon>
        <taxon>Alphaproteobacteria</taxon>
        <taxon>Acetobacterales</taxon>
        <taxon>Roseomonadaceae</taxon>
        <taxon>Siccirubricoccus</taxon>
    </lineage>
</organism>
<keyword evidence="3" id="KW-1185">Reference proteome</keyword>
<comment type="caution">
    <text evidence="2">The sequence shown here is derived from an EMBL/GenBank/DDBJ whole genome shotgun (WGS) entry which is preliminary data.</text>
</comment>
<dbReference type="SUPFAM" id="SSF53955">
    <property type="entry name" value="Lysozyme-like"/>
    <property type="match status" value="1"/>
</dbReference>
<gene>
    <name evidence="2" type="ORF">H7965_10960</name>
</gene>
<sequence length="249" mass="27089">MRHVRHLALFLGVIAVPARAQPLPEDPGLQCRRAIAMAEREYRLPAGLLPAIARVESVRPDPVTGAPTPWPWTINAEGRGRFFDTKAEAVAAVEALRARGVRVIDVGCLQVNLHHHPTAFASLEEAFAPAANARYAATFLRSLYSTRRDWEISAAHYHSTTPERAEAYRLKVLAAWPAMAARLAELRRREAMAQAWGASRGAANGFQAVALSLGPRAAAGARRGLLDPAPTRVAPPRRAPAVEVAEAWR</sequence>
<reference evidence="2" key="1">
    <citation type="submission" date="2020-08" db="EMBL/GenBank/DDBJ databases">
        <authorList>
            <person name="Hu Y."/>
            <person name="Nguyen S.V."/>
            <person name="Li F."/>
            <person name="Fanning S."/>
        </authorList>
    </citation>
    <scope>NUCLEOTIDE SEQUENCE</scope>
    <source>
        <strain evidence="2">SYSU D8009</strain>
    </source>
</reference>
<keyword evidence="1" id="KW-0732">Signal</keyword>
<evidence type="ECO:0000256" key="1">
    <source>
        <dbReference type="SAM" id="SignalP"/>
    </source>
</evidence>
<evidence type="ECO:0000313" key="3">
    <source>
        <dbReference type="Proteomes" id="UP000600101"/>
    </source>
</evidence>
<proteinExistence type="predicted"/>
<dbReference type="RefSeq" id="WP_186770618.1">
    <property type="nucleotide sequence ID" value="NZ_JACOMF010000010.1"/>
</dbReference>
<protein>
    <submittedName>
        <fullName evidence="2">Transglycosylase SLT domain-containing protein</fullName>
    </submittedName>
</protein>
<evidence type="ECO:0000313" key="2">
    <source>
        <dbReference type="EMBL" id="MBC4015844.1"/>
    </source>
</evidence>
<dbReference type="InterPro" id="IPR023346">
    <property type="entry name" value="Lysozyme-like_dom_sf"/>
</dbReference>
<dbReference type="EMBL" id="JACOMF010000010">
    <property type="protein sequence ID" value="MBC4015844.1"/>
    <property type="molecule type" value="Genomic_DNA"/>
</dbReference>
<dbReference type="AlphaFoldDB" id="A0A9X0QXV9"/>
<feature type="chain" id="PRO_5040863693" evidence="1">
    <location>
        <begin position="21"/>
        <end position="249"/>
    </location>
</feature>